<keyword evidence="2" id="KW-1185">Reference proteome</keyword>
<comment type="caution">
    <text evidence="1">The sequence shown here is derived from an EMBL/GenBank/DDBJ whole genome shotgun (WGS) entry which is preliminary data.</text>
</comment>
<dbReference type="AlphaFoldDB" id="A0A437M7R4"/>
<dbReference type="Pfam" id="PF13262">
    <property type="entry name" value="DUF4054"/>
    <property type="match status" value="1"/>
</dbReference>
<sequence length="147" mass="15234">MAYQPATPATLKMRYPAFASVPDETIQYWLTDSLRAVDDSWIEGDRAVAEMALAAHNMTIGGVGGGAGGSIPSGVTRFKSGSFDVAFSDTAATIAAEGGYKATRYGIEFQALLRASKAGPRVSGGIADGPCNPGYNGYAGPLPPWVL</sequence>
<accession>A0A437M7R4</accession>
<dbReference type="EMBL" id="SACN01000001">
    <property type="protein sequence ID" value="RVT93699.1"/>
    <property type="molecule type" value="Genomic_DNA"/>
</dbReference>
<dbReference type="InterPro" id="IPR025127">
    <property type="entry name" value="DUF4054"/>
</dbReference>
<dbReference type="OrthoDB" id="7583638at2"/>
<protein>
    <submittedName>
        <fullName evidence="1">DUF4054 domain-containing protein</fullName>
    </submittedName>
</protein>
<name>A0A437M7R4_9SPHN</name>
<gene>
    <name evidence="1" type="ORF">EOD43_07480</name>
</gene>
<organism evidence="1 2">
    <name type="scientific">Sphingomonas crocodyli</name>
    <dbReference type="NCBI Taxonomy" id="1979270"/>
    <lineage>
        <taxon>Bacteria</taxon>
        <taxon>Pseudomonadati</taxon>
        <taxon>Pseudomonadota</taxon>
        <taxon>Alphaproteobacteria</taxon>
        <taxon>Sphingomonadales</taxon>
        <taxon>Sphingomonadaceae</taxon>
        <taxon>Sphingomonas</taxon>
    </lineage>
</organism>
<evidence type="ECO:0000313" key="1">
    <source>
        <dbReference type="EMBL" id="RVT93699.1"/>
    </source>
</evidence>
<reference evidence="1 2" key="1">
    <citation type="submission" date="2019-01" db="EMBL/GenBank/DDBJ databases">
        <authorList>
            <person name="Chen W.-M."/>
        </authorList>
    </citation>
    <scope>NUCLEOTIDE SEQUENCE [LARGE SCALE GENOMIC DNA]</scope>
    <source>
        <strain evidence="1 2">CCP-7</strain>
    </source>
</reference>
<proteinExistence type="predicted"/>
<dbReference type="RefSeq" id="WP_127742572.1">
    <property type="nucleotide sequence ID" value="NZ_SACN01000001.1"/>
</dbReference>
<dbReference type="Proteomes" id="UP000282971">
    <property type="component" value="Unassembled WGS sequence"/>
</dbReference>
<evidence type="ECO:0000313" key="2">
    <source>
        <dbReference type="Proteomes" id="UP000282971"/>
    </source>
</evidence>